<name>A0A7J7LTR9_9MAGN</name>
<gene>
    <name evidence="3" type="ORF">GIB67_007951</name>
</gene>
<dbReference type="CDD" id="cd01837">
    <property type="entry name" value="SGNH_plant_lipase_like"/>
    <property type="match status" value="1"/>
</dbReference>
<evidence type="ECO:0000313" key="3">
    <source>
        <dbReference type="EMBL" id="KAF6145932.1"/>
    </source>
</evidence>
<reference evidence="3 4" key="1">
    <citation type="journal article" date="2020" name="IScience">
        <title>Genome Sequencing of the Endangered Kingdonia uniflora (Circaeasteraceae, Ranunculales) Reveals Potential Mechanisms of Evolutionary Specialization.</title>
        <authorList>
            <person name="Sun Y."/>
            <person name="Deng T."/>
            <person name="Zhang A."/>
            <person name="Moore M.J."/>
            <person name="Landis J.B."/>
            <person name="Lin N."/>
            <person name="Zhang H."/>
            <person name="Zhang X."/>
            <person name="Huang J."/>
            <person name="Zhang X."/>
            <person name="Sun H."/>
            <person name="Wang H."/>
        </authorList>
    </citation>
    <scope>NUCLEOTIDE SEQUENCE [LARGE SCALE GENOMIC DNA]</scope>
    <source>
        <strain evidence="3">TB1705</strain>
        <tissue evidence="3">Leaf</tissue>
    </source>
</reference>
<dbReference type="InterPro" id="IPR050592">
    <property type="entry name" value="GDSL_lipolytic_enzyme"/>
</dbReference>
<keyword evidence="2" id="KW-0732">Signal</keyword>
<dbReference type="EMBL" id="JACGCM010002021">
    <property type="protein sequence ID" value="KAF6145932.1"/>
    <property type="molecule type" value="Genomic_DNA"/>
</dbReference>
<dbReference type="Pfam" id="PF00657">
    <property type="entry name" value="Lipase_GDSL"/>
    <property type="match status" value="1"/>
</dbReference>
<feature type="chain" id="PRO_5029672368" description="GDSL esterase/lipase" evidence="2">
    <location>
        <begin position="28"/>
        <end position="309"/>
    </location>
</feature>
<dbReference type="AlphaFoldDB" id="A0A7J7LTR9"/>
<dbReference type="InterPro" id="IPR035669">
    <property type="entry name" value="SGNH_plant_lipase-like"/>
</dbReference>
<organism evidence="3 4">
    <name type="scientific">Kingdonia uniflora</name>
    <dbReference type="NCBI Taxonomy" id="39325"/>
    <lineage>
        <taxon>Eukaryota</taxon>
        <taxon>Viridiplantae</taxon>
        <taxon>Streptophyta</taxon>
        <taxon>Embryophyta</taxon>
        <taxon>Tracheophyta</taxon>
        <taxon>Spermatophyta</taxon>
        <taxon>Magnoliopsida</taxon>
        <taxon>Ranunculales</taxon>
        <taxon>Circaeasteraceae</taxon>
        <taxon>Kingdonia</taxon>
    </lineage>
</organism>
<dbReference type="Gene3D" id="3.40.50.1110">
    <property type="entry name" value="SGNH hydrolase"/>
    <property type="match status" value="1"/>
</dbReference>
<comment type="similarity">
    <text evidence="1">Belongs to the 'GDSL' lipolytic enzyme family.</text>
</comment>
<accession>A0A7J7LTR9</accession>
<protein>
    <recommendedName>
        <fullName evidence="5">GDSL esterase/lipase</fullName>
    </recommendedName>
</protein>
<feature type="signal peptide" evidence="2">
    <location>
        <begin position="1"/>
        <end position="27"/>
    </location>
</feature>
<dbReference type="Proteomes" id="UP000541444">
    <property type="component" value="Unassembled WGS sequence"/>
</dbReference>
<dbReference type="OrthoDB" id="1600564at2759"/>
<dbReference type="InterPro" id="IPR036514">
    <property type="entry name" value="SGNH_hydro_sf"/>
</dbReference>
<evidence type="ECO:0000313" key="4">
    <source>
        <dbReference type="Proteomes" id="UP000541444"/>
    </source>
</evidence>
<evidence type="ECO:0000256" key="2">
    <source>
        <dbReference type="SAM" id="SignalP"/>
    </source>
</evidence>
<evidence type="ECO:0008006" key="5">
    <source>
        <dbReference type="Google" id="ProtNLM"/>
    </source>
</evidence>
<dbReference type="InterPro" id="IPR001087">
    <property type="entry name" value="GDSL"/>
</dbReference>
<dbReference type="GO" id="GO:0016788">
    <property type="term" value="F:hydrolase activity, acting on ester bonds"/>
    <property type="evidence" value="ECO:0007669"/>
    <property type="project" value="InterPro"/>
</dbReference>
<dbReference type="PANTHER" id="PTHR45642">
    <property type="entry name" value="GDSL ESTERASE/LIPASE EXL3"/>
    <property type="match status" value="1"/>
</dbReference>
<sequence length="309" mass="35073">MNSKIFTYFLFLQLLLLVCNSKPEVSAIIVFGDSTADSGNNNYIPTVAKSNFQPYGRDFEGGKPTGRFCNGRLFTDFISEALEIKWSIPAYLDSDYGIEDFASGVSFASSASGYDNATSDVLSVIPLWQQLEYFKEYKEKLTISKGSRLASRILNQALYIMSLGINDFIENYFVSPRRSSQYTVEEYQNFLIVIAKKFILDIYRLGARKVAITGYLPIGCLPVERTQNLVFGHACKEDYNKVARDFNLKLQDLIDKLNEEVKDIKLVMLNLYDPVQEAIEKPYIYGEFLFLSLSLLSHSHSMPLGGLRF</sequence>
<dbReference type="PANTHER" id="PTHR45642:SF46">
    <property type="entry name" value="OS06G0636700 PROTEIN"/>
    <property type="match status" value="1"/>
</dbReference>
<keyword evidence="4" id="KW-1185">Reference proteome</keyword>
<proteinExistence type="inferred from homology"/>
<evidence type="ECO:0000256" key="1">
    <source>
        <dbReference type="ARBA" id="ARBA00008668"/>
    </source>
</evidence>
<comment type="caution">
    <text evidence="3">The sequence shown here is derived from an EMBL/GenBank/DDBJ whole genome shotgun (WGS) entry which is preliminary data.</text>
</comment>